<comment type="similarity">
    <text evidence="1">Belongs to the YciI family.</text>
</comment>
<dbReference type="Pfam" id="PF03795">
    <property type="entry name" value="YCII"/>
    <property type="match status" value="1"/>
</dbReference>
<sequence>MTTYVVLLTGDENAWEQMTTEQQSSVFAKHEEFARLLAARGHRLTGGQELMPSPNTKKITKGPDGSVAVTDGPYAETVEQLGAFYLVETDDLDDLLEVSALLAETDGAIEVRAAVDHSEDAEG</sequence>
<feature type="domain" description="YCII-related" evidence="3">
    <location>
        <begin position="4"/>
        <end position="111"/>
    </location>
</feature>
<dbReference type="InterPro" id="IPR011008">
    <property type="entry name" value="Dimeric_a/b-barrel"/>
</dbReference>
<evidence type="ECO:0000256" key="1">
    <source>
        <dbReference type="ARBA" id="ARBA00007689"/>
    </source>
</evidence>
<gene>
    <name evidence="4" type="ORF">SAMN04489812_4879</name>
</gene>
<dbReference type="Gene3D" id="3.30.70.1060">
    <property type="entry name" value="Dimeric alpha+beta barrel"/>
    <property type="match status" value="1"/>
</dbReference>
<accession>A0A1H1YZ22</accession>
<dbReference type="EMBL" id="LT629772">
    <property type="protein sequence ID" value="SDT26785.1"/>
    <property type="molecule type" value="Genomic_DNA"/>
</dbReference>
<dbReference type="PANTHER" id="PTHR35174:SF3">
    <property type="entry name" value="BLL7171 PROTEIN"/>
    <property type="match status" value="1"/>
</dbReference>
<dbReference type="InterPro" id="IPR005545">
    <property type="entry name" value="YCII"/>
</dbReference>
<feature type="region of interest" description="Disordered" evidence="2">
    <location>
        <begin position="44"/>
        <end position="66"/>
    </location>
</feature>
<evidence type="ECO:0000256" key="2">
    <source>
        <dbReference type="SAM" id="MobiDB-lite"/>
    </source>
</evidence>
<keyword evidence="5" id="KW-1185">Reference proteome</keyword>
<evidence type="ECO:0000259" key="3">
    <source>
        <dbReference type="Pfam" id="PF03795"/>
    </source>
</evidence>
<name>A0A1H1YZ22_9ACTN</name>
<dbReference type="Proteomes" id="UP000199103">
    <property type="component" value="Chromosome I"/>
</dbReference>
<protein>
    <submittedName>
        <fullName evidence="4">Uncharacterized conserved protein</fullName>
    </submittedName>
</protein>
<dbReference type="STRING" id="630515.SAMN04489812_4879"/>
<dbReference type="RefSeq" id="WP_091533072.1">
    <property type="nucleotide sequence ID" value="NZ_LT629772.1"/>
</dbReference>
<dbReference type="PANTHER" id="PTHR35174">
    <property type="entry name" value="BLL7171 PROTEIN-RELATED"/>
    <property type="match status" value="1"/>
</dbReference>
<dbReference type="AlphaFoldDB" id="A0A1H1YZ22"/>
<dbReference type="OrthoDB" id="668782at2"/>
<evidence type="ECO:0000313" key="4">
    <source>
        <dbReference type="EMBL" id="SDT26785.1"/>
    </source>
</evidence>
<reference evidence="4 5" key="1">
    <citation type="submission" date="2016-10" db="EMBL/GenBank/DDBJ databases">
        <authorList>
            <person name="de Groot N.N."/>
        </authorList>
    </citation>
    <scope>NUCLEOTIDE SEQUENCE [LARGE SCALE GENOMIC DNA]</scope>
    <source>
        <strain evidence="4 5">DSM 21800</strain>
    </source>
</reference>
<dbReference type="SUPFAM" id="SSF54909">
    <property type="entry name" value="Dimeric alpha+beta barrel"/>
    <property type="match status" value="1"/>
</dbReference>
<organism evidence="4 5">
    <name type="scientific">Microlunatus soli</name>
    <dbReference type="NCBI Taxonomy" id="630515"/>
    <lineage>
        <taxon>Bacteria</taxon>
        <taxon>Bacillati</taxon>
        <taxon>Actinomycetota</taxon>
        <taxon>Actinomycetes</taxon>
        <taxon>Propionibacteriales</taxon>
        <taxon>Propionibacteriaceae</taxon>
        <taxon>Microlunatus</taxon>
    </lineage>
</organism>
<evidence type="ECO:0000313" key="5">
    <source>
        <dbReference type="Proteomes" id="UP000199103"/>
    </source>
</evidence>
<proteinExistence type="inferred from homology"/>